<accession>A0A7J6M762</accession>
<keyword evidence="3 5" id="KW-0378">Hydrolase</keyword>
<dbReference type="SUPFAM" id="SSF81606">
    <property type="entry name" value="PP2C-like"/>
    <property type="match status" value="2"/>
</dbReference>
<comment type="caution">
    <text evidence="8">The sequence shown here is derived from an EMBL/GenBank/DDBJ whole genome shotgun (WGS) entry which is preliminary data.</text>
</comment>
<dbReference type="GO" id="GO:0004722">
    <property type="term" value="F:protein serine/threonine phosphatase activity"/>
    <property type="evidence" value="ECO:0007669"/>
    <property type="project" value="InterPro"/>
</dbReference>
<evidence type="ECO:0000256" key="5">
    <source>
        <dbReference type="RuleBase" id="RU003465"/>
    </source>
</evidence>
<gene>
    <name evidence="8" type="primary">PPM1G</name>
    <name evidence="8" type="ORF">FOL46_002552</name>
</gene>
<dbReference type="SMART" id="SM00332">
    <property type="entry name" value="PP2Cc"/>
    <property type="match status" value="1"/>
</dbReference>
<feature type="compositionally biased region" description="Low complexity" evidence="6">
    <location>
        <begin position="225"/>
        <end position="244"/>
    </location>
</feature>
<evidence type="ECO:0000313" key="9">
    <source>
        <dbReference type="Proteomes" id="UP000572268"/>
    </source>
</evidence>
<keyword evidence="4 5" id="KW-0904">Protein phosphatase</keyword>
<dbReference type="Pfam" id="PF00481">
    <property type="entry name" value="PP2C"/>
    <property type="match status" value="2"/>
</dbReference>
<evidence type="ECO:0000256" key="4">
    <source>
        <dbReference type="ARBA" id="ARBA00022912"/>
    </source>
</evidence>
<dbReference type="AlphaFoldDB" id="A0A7J6M762"/>
<keyword evidence="2" id="KW-0479">Metal-binding</keyword>
<reference evidence="8 9" key="1">
    <citation type="submission" date="2020-04" db="EMBL/GenBank/DDBJ databases">
        <title>Perkinsus olseni comparative genomics.</title>
        <authorList>
            <person name="Bogema D.R."/>
        </authorList>
    </citation>
    <scope>NUCLEOTIDE SEQUENCE [LARGE SCALE GENOMIC DNA]</scope>
    <source>
        <strain evidence="8">ATCC PRA-31</strain>
    </source>
</reference>
<protein>
    <submittedName>
        <fullName evidence="8">Protein phosphatase 1G</fullName>
    </submittedName>
</protein>
<dbReference type="PANTHER" id="PTHR13832:SF840">
    <property type="entry name" value="PROTEIN PHOSPHATASE 2C 60-RELATED"/>
    <property type="match status" value="1"/>
</dbReference>
<organism evidence="8 9">
    <name type="scientific">Perkinsus olseni</name>
    <name type="common">Perkinsus atlanticus</name>
    <dbReference type="NCBI Taxonomy" id="32597"/>
    <lineage>
        <taxon>Eukaryota</taxon>
        <taxon>Sar</taxon>
        <taxon>Alveolata</taxon>
        <taxon>Perkinsozoa</taxon>
        <taxon>Perkinsea</taxon>
        <taxon>Perkinsida</taxon>
        <taxon>Perkinsidae</taxon>
        <taxon>Perkinsus</taxon>
    </lineage>
</organism>
<feature type="region of interest" description="Disordered" evidence="6">
    <location>
        <begin position="592"/>
        <end position="630"/>
    </location>
</feature>
<evidence type="ECO:0000256" key="3">
    <source>
        <dbReference type="ARBA" id="ARBA00022801"/>
    </source>
</evidence>
<feature type="compositionally biased region" description="Acidic residues" evidence="6">
    <location>
        <begin position="149"/>
        <end position="164"/>
    </location>
</feature>
<dbReference type="InterPro" id="IPR015655">
    <property type="entry name" value="PP2C"/>
</dbReference>
<dbReference type="PANTHER" id="PTHR13832">
    <property type="entry name" value="PROTEIN PHOSPHATASE 2C"/>
    <property type="match status" value="1"/>
</dbReference>
<dbReference type="PROSITE" id="PS51746">
    <property type="entry name" value="PPM_2"/>
    <property type="match status" value="1"/>
</dbReference>
<feature type="domain" description="PPM-type phosphatase" evidence="7">
    <location>
        <begin position="26"/>
        <end position="563"/>
    </location>
</feature>
<dbReference type="Gene3D" id="3.60.40.10">
    <property type="entry name" value="PPM-type phosphatase domain"/>
    <property type="match status" value="2"/>
</dbReference>
<dbReference type="Proteomes" id="UP000572268">
    <property type="component" value="Unassembled WGS sequence"/>
</dbReference>
<evidence type="ECO:0000259" key="7">
    <source>
        <dbReference type="PROSITE" id="PS51746"/>
    </source>
</evidence>
<evidence type="ECO:0000256" key="2">
    <source>
        <dbReference type="ARBA" id="ARBA00022723"/>
    </source>
</evidence>
<name>A0A7J6M762_PEROL</name>
<proteinExistence type="inferred from homology"/>
<feature type="region of interest" description="Disordered" evidence="6">
    <location>
        <begin position="149"/>
        <end position="258"/>
    </location>
</feature>
<feature type="region of interest" description="Disordered" evidence="6">
    <location>
        <begin position="476"/>
        <end position="495"/>
    </location>
</feature>
<dbReference type="EMBL" id="JABANN010000182">
    <property type="protein sequence ID" value="KAF4667413.1"/>
    <property type="molecule type" value="Genomic_DNA"/>
</dbReference>
<evidence type="ECO:0000256" key="1">
    <source>
        <dbReference type="ARBA" id="ARBA00004170"/>
    </source>
</evidence>
<comment type="subcellular location">
    <subcellularLocation>
        <location evidence="1">Membrane</location>
        <topology evidence="1">Peripheral membrane protein</topology>
    </subcellularLocation>
</comment>
<comment type="similarity">
    <text evidence="5">Belongs to the PP2C family.</text>
</comment>
<dbReference type="GO" id="GO:0046872">
    <property type="term" value="F:metal ion binding"/>
    <property type="evidence" value="ECO:0007669"/>
    <property type="project" value="UniProtKB-KW"/>
</dbReference>
<sequence>MGASLTYLNEPNTDVETECGDWGPLSYSVSGMQGWRRSMEDGHVAHWDKDKRVGIFGVFDGHGGRGAARFVAQKVIQTMVDSKAYQNNDYPRALHDAFMEVDREMATPEGAKEVMELHEDGLKEDEQKILLHPSQLPRVLQHILGIQGVDDDDEDESDQSDVDDSSYQKEDGEGTDDTTTEDSVLLPEEGGEDIPMADAHQEDADTTGGHCGDTKAVSPAEDGISTAPHTAASSPAASPMESPTCPDVVSQDEAEVEDEIDLDKVEADGDAPEDSKRTGVLFLPNNIGDMVKVNDDGLLEIPESEFWKMLGRQITADSQGCTAVVCALILGDGTTPAQLICANTGDSRCILARAAKAYALSEDHKPSQDTELERILAAGGEVEECMGQYRVQGDLNLSRALGDHRYKQNVEIPPECQIISAMPDLRVRQLSNEDTHIILGCDGIWEIHSNQQAVDYVLAHEKAALRLIHQTPHTVGQWRSKAKKRKGSPVKTGQKAPEVLPFKQPRINDVTLHPGAEGSETAFSLAALSGAACQATVCPELRFEDPNFEGSGCDNLTFMIIKIPEEIRKALPAPNPEETAAAGCPTVYGQLPRKRGLHVNPKTLTEPNAKRFKTAGSDDTPPVAESSEGK</sequence>
<dbReference type="GO" id="GO:0016020">
    <property type="term" value="C:membrane"/>
    <property type="evidence" value="ECO:0007669"/>
    <property type="project" value="UniProtKB-SubCell"/>
</dbReference>
<dbReference type="InterPro" id="IPR000222">
    <property type="entry name" value="PP2C_BS"/>
</dbReference>
<dbReference type="PROSITE" id="PS01032">
    <property type="entry name" value="PPM_1"/>
    <property type="match status" value="1"/>
</dbReference>
<dbReference type="CDD" id="cd00143">
    <property type="entry name" value="PP2Cc"/>
    <property type="match status" value="1"/>
</dbReference>
<dbReference type="InterPro" id="IPR036457">
    <property type="entry name" value="PPM-type-like_dom_sf"/>
</dbReference>
<dbReference type="InterPro" id="IPR001932">
    <property type="entry name" value="PPM-type_phosphatase-like_dom"/>
</dbReference>
<evidence type="ECO:0000313" key="8">
    <source>
        <dbReference type="EMBL" id="KAF4667413.1"/>
    </source>
</evidence>
<evidence type="ECO:0000256" key="6">
    <source>
        <dbReference type="SAM" id="MobiDB-lite"/>
    </source>
</evidence>